<feature type="compositionally biased region" description="Polar residues" evidence="1">
    <location>
        <begin position="572"/>
        <end position="592"/>
    </location>
</feature>
<evidence type="ECO:0000256" key="3">
    <source>
        <dbReference type="SAM" id="SignalP"/>
    </source>
</evidence>
<keyword evidence="2" id="KW-1133">Transmembrane helix</keyword>
<dbReference type="PANTHER" id="PTHR33683">
    <property type="entry name" value="1, PUTATIVE-RELATED"/>
    <property type="match status" value="1"/>
</dbReference>
<reference evidence="4 5" key="1">
    <citation type="journal article" date="2004" name="Science">
        <title>The genome of the diatom Thalassiosira pseudonana: ecology, evolution, and metabolism.</title>
        <authorList>
            <person name="Armbrust E.V."/>
            <person name="Berges J.A."/>
            <person name="Bowler C."/>
            <person name="Green B.R."/>
            <person name="Martinez D."/>
            <person name="Putnam N.H."/>
            <person name="Zhou S."/>
            <person name="Allen A.E."/>
            <person name="Apt K.E."/>
            <person name="Bechner M."/>
            <person name="Brzezinski M.A."/>
            <person name="Chaal B.K."/>
            <person name="Chiovitti A."/>
            <person name="Davis A.K."/>
            <person name="Demarest M.S."/>
            <person name="Detter J.C."/>
            <person name="Glavina T."/>
            <person name="Goodstein D."/>
            <person name="Hadi M.Z."/>
            <person name="Hellsten U."/>
            <person name="Hildebrand M."/>
            <person name="Jenkins B.D."/>
            <person name="Jurka J."/>
            <person name="Kapitonov V.V."/>
            <person name="Kroger N."/>
            <person name="Lau W.W."/>
            <person name="Lane T.W."/>
            <person name="Larimer F.W."/>
            <person name="Lippmeier J.C."/>
            <person name="Lucas S."/>
            <person name="Medina M."/>
            <person name="Montsant A."/>
            <person name="Obornik M."/>
            <person name="Parker M.S."/>
            <person name="Palenik B."/>
            <person name="Pazour G.J."/>
            <person name="Richardson P.M."/>
            <person name="Rynearson T.A."/>
            <person name="Saito M.A."/>
            <person name="Schwartz D.C."/>
            <person name="Thamatrakoln K."/>
            <person name="Valentin K."/>
            <person name="Vardi A."/>
            <person name="Wilkerson F.P."/>
            <person name="Rokhsar D.S."/>
        </authorList>
    </citation>
    <scope>NUCLEOTIDE SEQUENCE [LARGE SCALE GENOMIC DNA]</scope>
    <source>
        <strain evidence="4 5">CCMP1335</strain>
    </source>
</reference>
<keyword evidence="2" id="KW-0812">Transmembrane</keyword>
<name>B8BV60_THAPS</name>
<reference evidence="4 5" key="2">
    <citation type="journal article" date="2008" name="Nature">
        <title>The Phaeodactylum genome reveals the evolutionary history of diatom genomes.</title>
        <authorList>
            <person name="Bowler C."/>
            <person name="Allen A.E."/>
            <person name="Badger J.H."/>
            <person name="Grimwood J."/>
            <person name="Jabbari K."/>
            <person name="Kuo A."/>
            <person name="Maheswari U."/>
            <person name="Martens C."/>
            <person name="Maumus F."/>
            <person name="Otillar R.P."/>
            <person name="Rayko E."/>
            <person name="Salamov A."/>
            <person name="Vandepoele K."/>
            <person name="Beszteri B."/>
            <person name="Gruber A."/>
            <person name="Heijde M."/>
            <person name="Katinka M."/>
            <person name="Mock T."/>
            <person name="Valentin K."/>
            <person name="Verret F."/>
            <person name="Berges J.A."/>
            <person name="Brownlee C."/>
            <person name="Cadoret J.P."/>
            <person name="Chiovitti A."/>
            <person name="Choi C.J."/>
            <person name="Coesel S."/>
            <person name="De Martino A."/>
            <person name="Detter J.C."/>
            <person name="Durkin C."/>
            <person name="Falciatore A."/>
            <person name="Fournet J."/>
            <person name="Haruta M."/>
            <person name="Huysman M.J."/>
            <person name="Jenkins B.D."/>
            <person name="Jiroutova K."/>
            <person name="Jorgensen R.E."/>
            <person name="Joubert Y."/>
            <person name="Kaplan A."/>
            <person name="Kroger N."/>
            <person name="Kroth P.G."/>
            <person name="La Roche J."/>
            <person name="Lindquist E."/>
            <person name="Lommer M."/>
            <person name="Martin-Jezequel V."/>
            <person name="Lopez P.J."/>
            <person name="Lucas S."/>
            <person name="Mangogna M."/>
            <person name="McGinnis K."/>
            <person name="Medlin L.K."/>
            <person name="Montsant A."/>
            <person name="Oudot-Le Secq M.P."/>
            <person name="Napoli C."/>
            <person name="Obornik M."/>
            <person name="Parker M.S."/>
            <person name="Petit J.L."/>
            <person name="Porcel B.M."/>
            <person name="Poulsen N."/>
            <person name="Robison M."/>
            <person name="Rychlewski L."/>
            <person name="Rynearson T.A."/>
            <person name="Schmutz J."/>
            <person name="Shapiro H."/>
            <person name="Siaut M."/>
            <person name="Stanley M."/>
            <person name="Sussman M.R."/>
            <person name="Taylor A.R."/>
            <person name="Vardi A."/>
            <person name="von Dassow P."/>
            <person name="Vyverman W."/>
            <person name="Willis A."/>
            <person name="Wyrwicz L.S."/>
            <person name="Rokhsar D.S."/>
            <person name="Weissenbach J."/>
            <person name="Armbrust E.V."/>
            <person name="Green B.R."/>
            <person name="Van de Peer Y."/>
            <person name="Grigoriev I.V."/>
        </authorList>
    </citation>
    <scope>NUCLEOTIDE SEQUENCE [LARGE SCALE GENOMIC DNA]</scope>
    <source>
        <strain evidence="4 5">CCMP1335</strain>
    </source>
</reference>
<protein>
    <submittedName>
        <fullName evidence="4">Uncharacterized protein</fullName>
    </submittedName>
</protein>
<evidence type="ECO:0000256" key="2">
    <source>
        <dbReference type="SAM" id="Phobius"/>
    </source>
</evidence>
<feature type="region of interest" description="Disordered" evidence="1">
    <location>
        <begin position="875"/>
        <end position="926"/>
    </location>
</feature>
<dbReference type="PANTHER" id="PTHR33683:SF46">
    <property type="entry name" value="SUSHI DOMAIN-CONTAINING PROTEIN"/>
    <property type="match status" value="1"/>
</dbReference>
<dbReference type="Proteomes" id="UP000001449">
    <property type="component" value="Chromosome 2"/>
</dbReference>
<gene>
    <name evidence="4" type="ORF">THAPSDRAFT_21414</name>
</gene>
<dbReference type="EMBL" id="CM000639">
    <property type="protein sequence ID" value="EED95403.1"/>
    <property type="molecule type" value="Genomic_DNA"/>
</dbReference>
<feature type="signal peptide" evidence="3">
    <location>
        <begin position="1"/>
        <end position="23"/>
    </location>
</feature>
<evidence type="ECO:0000313" key="4">
    <source>
        <dbReference type="EMBL" id="EED95403.1"/>
    </source>
</evidence>
<dbReference type="RefSeq" id="XP_002287960.1">
    <property type="nucleotide sequence ID" value="XM_002287924.1"/>
</dbReference>
<organism evidence="4 5">
    <name type="scientific">Thalassiosira pseudonana</name>
    <name type="common">Marine diatom</name>
    <name type="synonym">Cyclotella nana</name>
    <dbReference type="NCBI Taxonomy" id="35128"/>
    <lineage>
        <taxon>Eukaryota</taxon>
        <taxon>Sar</taxon>
        <taxon>Stramenopiles</taxon>
        <taxon>Ochrophyta</taxon>
        <taxon>Bacillariophyta</taxon>
        <taxon>Coscinodiscophyceae</taxon>
        <taxon>Thalassiosirophycidae</taxon>
        <taxon>Thalassiosirales</taxon>
        <taxon>Thalassiosiraceae</taxon>
        <taxon>Thalassiosira</taxon>
    </lineage>
</organism>
<evidence type="ECO:0000313" key="5">
    <source>
        <dbReference type="Proteomes" id="UP000001449"/>
    </source>
</evidence>
<dbReference type="InParanoid" id="B8BV60"/>
<dbReference type="PaxDb" id="35128-Thaps21414"/>
<keyword evidence="2" id="KW-0472">Membrane</keyword>
<proteinExistence type="predicted"/>
<accession>B8BV60</accession>
<dbReference type="eggNOG" id="ENOG502R1A0">
    <property type="taxonomic scope" value="Eukaryota"/>
</dbReference>
<keyword evidence="3" id="KW-0732">Signal</keyword>
<dbReference type="AlphaFoldDB" id="B8BV60"/>
<evidence type="ECO:0000256" key="1">
    <source>
        <dbReference type="SAM" id="MobiDB-lite"/>
    </source>
</evidence>
<feature type="transmembrane region" description="Helical" evidence="2">
    <location>
        <begin position="779"/>
        <end position="800"/>
    </location>
</feature>
<dbReference type="KEGG" id="tps:THAPSDRAFT_21414"/>
<feature type="compositionally biased region" description="Polar residues" evidence="1">
    <location>
        <begin position="889"/>
        <end position="902"/>
    </location>
</feature>
<feature type="chain" id="PRO_5002869326" evidence="3">
    <location>
        <begin position="24"/>
        <end position="926"/>
    </location>
</feature>
<sequence>MEGRHNGKLYLLSMGIFLLSSHALKQVQRHHQRDRVLAGKSAKEGGVLDLINDDTNTKPLDLLPDRLRIGAEDLNELATTYEGGWIQDGVMFDVRTVIPTSDANSTAATPPSEGIVVLGLDILTPVVNEPLCVEIYSKDGGFEGFDSQSSAWTFLGSVSVVGQGKDTPTRIPIGSFDPQYIAPDSTRAYYVTTQDENLRYTAYSDNTTTTGTVFVSSEADAYGMTVEVLTGVAKNYPFAQSWPDRMFNGAIVYISGSNVDLDSILDETQADEANAAKRGYVTCDAEVIVTPSPTVTPAVATNPTAAPIVSAVSIVTESPSEAPSLSPTTLAPTTLQSTIKKVATTLHGGLKQAGMMFDIRVPTVEEGGPDNGLTVLAFEISTFLTEEICVEVYSKEGTHVGFEEDVTQTGDGSWFSHSWSILGAATAIGQGEAAPTHLPIGSLDPTHISPGETRAFYVTMNVPEMRYTQPVFGEKTGDAFSSSSQGHLDLLVGSAKAYPFMDTWADRIFNGAVIYYLGTEDEAGKYSAITADQRMRSCPGGPTTSPIAAPDVTDPITNATDAVPTPSPIVTGETSNSTTMGNETGVTEGTESATEDAPRLADTCPAADTSVAKKEIAVDYKYAMITNSSADSSRAMLGLENVVHTELMSNKCSGDITDAKRKLRRLQESITYLGFNSNPVDKVSAESCSDDFYAADEFCVIVQGGVSVLVPESADESSVQSDIASFVEGVVSDTQHHDAIGVKKAALLTSDSSTDGGLDFSGAEEEKDINGGDGLSTTAIAIIAVVAAAVMMTLVLLFVARRHKKTKRADGSEVFHEFPDEEPVAELGPEYGMERNNDGRSVAESTLFPPDDEESTVRPAPAMILNDHDEVSLISNDRSKFAPSAPESPGSNASKGSNNSRGSVEFVKAGQSFTSRSHQPEDTVDL</sequence>
<feature type="region of interest" description="Disordered" evidence="1">
    <location>
        <begin position="823"/>
        <end position="857"/>
    </location>
</feature>
<keyword evidence="5" id="KW-1185">Reference proteome</keyword>
<dbReference type="HOGENOM" id="CLU_315586_0_0_1"/>
<dbReference type="GeneID" id="7452282"/>
<feature type="region of interest" description="Disordered" evidence="1">
    <location>
        <begin position="559"/>
        <end position="598"/>
    </location>
</feature>